<evidence type="ECO:0000313" key="2">
    <source>
        <dbReference type="EMBL" id="TLS98499.1"/>
    </source>
</evidence>
<dbReference type="Proteomes" id="UP000305417">
    <property type="component" value="Unassembled WGS sequence"/>
</dbReference>
<dbReference type="EMBL" id="CP054051">
    <property type="protein sequence ID" value="QKJ27001.1"/>
    <property type="molecule type" value="Genomic_DNA"/>
</dbReference>
<evidence type="ECO:0000313" key="1">
    <source>
        <dbReference type="EMBL" id="QKJ27001.1"/>
    </source>
</evidence>
<dbReference type="STRING" id="1442598.GCA_000522465_01177"/>
<reference evidence="1 4" key="2">
    <citation type="submission" date="2020-05" db="EMBL/GenBank/DDBJ databases">
        <title>Complete genome sequencing of Campylobacter and Arcobacter type strains.</title>
        <authorList>
            <person name="Miller W.G."/>
            <person name="Yee E."/>
        </authorList>
    </citation>
    <scope>NUCLEOTIDE SEQUENCE [LARGE SCALE GENOMIC DNA]</scope>
    <source>
        <strain evidence="1 4">LMG 21996</strain>
    </source>
</reference>
<evidence type="ECO:0000313" key="4">
    <source>
        <dbReference type="Proteomes" id="UP000509513"/>
    </source>
</evidence>
<dbReference type="AlphaFoldDB" id="A0A5J6RHV2"/>
<keyword evidence="3" id="KW-1185">Reference proteome</keyword>
<reference evidence="2 3" key="1">
    <citation type="submission" date="2019-05" db="EMBL/GenBank/DDBJ databases">
        <title>Arcobacter cibarius and Arcobacter thereius providing challenges in identification an antibiotic susceptibility and Quinolone resistance.</title>
        <authorList>
            <person name="Busch A."/>
            <person name="Hanel I."/>
            <person name="Hotzel H."/>
            <person name="Tomaso H."/>
        </authorList>
    </citation>
    <scope>NUCLEOTIDE SEQUENCE [LARGE SCALE GENOMIC DNA]</scope>
    <source>
        <strain evidence="2 3">16CS0831-2</strain>
    </source>
</reference>
<organism evidence="1 4">
    <name type="scientific">Aliarcobacter cibarius</name>
    <dbReference type="NCBI Taxonomy" id="255507"/>
    <lineage>
        <taxon>Bacteria</taxon>
        <taxon>Pseudomonadati</taxon>
        <taxon>Campylobacterota</taxon>
        <taxon>Epsilonproteobacteria</taxon>
        <taxon>Campylobacterales</taxon>
        <taxon>Arcobacteraceae</taxon>
        <taxon>Aliarcobacter</taxon>
    </lineage>
</organism>
<sequence length="314" mass="37860">MILKKIIIKDQKELFRHKNYLLSLDLEFDSLKKEYSNSSHLDYNVELELVDFLKNHEFKYSFENEEIKDSKKIILVSYKTIYIDENTIFINERKSDKKLYFLNKNDNNILIIDLKNEIFKSYKIPNKNEKIEKLSIQVLEILASNEDDFKELFTIFSILENQNSQDLLFLEKLKKFKYFCIAKIKDLQRDMFLCNCVPGFFPETNFYIKGDRVFSDYTNFFLPFDLEIKIWKYLYNNRELIGFYKEPTLYELFIGRKIYTLNEYSEKVKRLIVNAEFNQKNNIQITLSNGVTTQKISKEFTKEELLKRVIEARD</sequence>
<name>A0A5J6RHV2_9BACT</name>
<proteinExistence type="predicted"/>
<dbReference type="OrthoDB" id="5346056at2"/>
<evidence type="ECO:0000313" key="3">
    <source>
        <dbReference type="Proteomes" id="UP000305417"/>
    </source>
</evidence>
<dbReference type="EMBL" id="VBUC01000015">
    <property type="protein sequence ID" value="TLS98499.1"/>
    <property type="molecule type" value="Genomic_DNA"/>
</dbReference>
<protein>
    <submittedName>
        <fullName evidence="1">Uncharacterized protein</fullName>
    </submittedName>
</protein>
<dbReference type="Proteomes" id="UP000509513">
    <property type="component" value="Chromosome"/>
</dbReference>
<accession>A0A5J6RHV2</accession>
<dbReference type="RefSeq" id="WP_024775296.1">
    <property type="nucleotide sequence ID" value="NZ_CP043857.1"/>
</dbReference>
<dbReference type="KEGG" id="acib:ACBT_1089"/>
<gene>
    <name evidence="1" type="ORF">ACBT_1089</name>
    <name evidence="2" type="ORF">FE247_07155</name>
</gene>